<evidence type="ECO:0000256" key="9">
    <source>
        <dbReference type="ARBA" id="ARBA00023136"/>
    </source>
</evidence>
<dbReference type="PANTHER" id="PTHR12640:SF0">
    <property type="entry name" value="DOLICHYL-DIPHOSPHOOLIGOSACCHARIDE--PROTEIN GLYCOSYLTRANSFERASE SUBUNIT 2"/>
    <property type="match status" value="1"/>
</dbReference>
<feature type="transmembrane region" description="Helical" evidence="12">
    <location>
        <begin position="229"/>
        <end position="251"/>
    </location>
</feature>
<evidence type="ECO:0000256" key="3">
    <source>
        <dbReference type="ARBA" id="ARBA00004922"/>
    </source>
</evidence>
<evidence type="ECO:0000256" key="10">
    <source>
        <dbReference type="ARBA" id="ARBA00030078"/>
    </source>
</evidence>
<evidence type="ECO:0000256" key="11">
    <source>
        <dbReference type="ARBA" id="ARBA00032139"/>
    </source>
</evidence>
<dbReference type="GO" id="GO:0006487">
    <property type="term" value="P:protein N-linked glycosylation"/>
    <property type="evidence" value="ECO:0007669"/>
    <property type="project" value="TreeGrafter"/>
</dbReference>
<evidence type="ECO:0000313" key="16">
    <source>
        <dbReference type="Proteomes" id="UP000708148"/>
    </source>
</evidence>
<accession>A0A8S1IRE9</accession>
<dbReference type="PANTHER" id="PTHR12640">
    <property type="entry name" value="RIBOPHORIN II"/>
    <property type="match status" value="1"/>
</dbReference>
<comment type="caution">
    <text evidence="15">The sequence shown here is derived from an EMBL/GenBank/DDBJ whole genome shotgun (WGS) entry which is preliminary data.</text>
</comment>
<feature type="transmembrane region" description="Helical" evidence="12">
    <location>
        <begin position="202"/>
        <end position="223"/>
    </location>
</feature>
<comment type="function">
    <text evidence="1">Subunit of the oligosaccharyl transferase (OST) complex that catalyzes the initial transfer of a defined glycan (Glc(3)Man(9)GlcNAc(2) in eukaryotes) from the lipid carrier dolichol-pyrophosphate to an asparagine residue within an Asn-X-Ser/Thr consensus motif in nascent polypeptide chains, the first step in protein N-glycosylation. N-glycosylation occurs cotranslationally and the complex associates with the Sec61 complex at the channel-forming translocon complex that mediates protein translocation across the endoplasmic reticulum (ER). All subunits are required for a maximal enzyme activity.</text>
</comment>
<feature type="transmembrane region" description="Helical" evidence="12">
    <location>
        <begin position="167"/>
        <end position="190"/>
    </location>
</feature>
<comment type="similarity">
    <text evidence="4">Belongs to the SWP1 family.</text>
</comment>
<keyword evidence="6" id="KW-0732">Signal</keyword>
<feature type="domain" description="Ribophorin II third" evidence="13">
    <location>
        <begin position="2"/>
        <end position="123"/>
    </location>
</feature>
<organism evidence="15 16">
    <name type="scientific">Ostreobium quekettii</name>
    <dbReference type="NCBI Taxonomy" id="121088"/>
    <lineage>
        <taxon>Eukaryota</taxon>
        <taxon>Viridiplantae</taxon>
        <taxon>Chlorophyta</taxon>
        <taxon>core chlorophytes</taxon>
        <taxon>Ulvophyceae</taxon>
        <taxon>TCBD clade</taxon>
        <taxon>Bryopsidales</taxon>
        <taxon>Ostreobineae</taxon>
        <taxon>Ostreobiaceae</taxon>
        <taxon>Ostreobium</taxon>
    </lineage>
</organism>
<evidence type="ECO:0000256" key="4">
    <source>
        <dbReference type="ARBA" id="ARBA00009038"/>
    </source>
</evidence>
<dbReference type="Pfam" id="PF25147">
    <property type="entry name" value="Ribophorin_II_C"/>
    <property type="match status" value="1"/>
</dbReference>
<dbReference type="Pfam" id="PF23860">
    <property type="entry name" value="Ribophorin_II_3rd"/>
    <property type="match status" value="1"/>
</dbReference>
<keyword evidence="9 12" id="KW-0472">Membrane</keyword>
<dbReference type="Proteomes" id="UP000708148">
    <property type="component" value="Unassembled WGS sequence"/>
</dbReference>
<evidence type="ECO:0000256" key="7">
    <source>
        <dbReference type="ARBA" id="ARBA00022824"/>
    </source>
</evidence>
<evidence type="ECO:0000256" key="1">
    <source>
        <dbReference type="ARBA" id="ARBA00002791"/>
    </source>
</evidence>
<gene>
    <name evidence="15" type="ORF">OSTQU699_LOCUS1384</name>
</gene>
<dbReference type="GO" id="GO:0008250">
    <property type="term" value="C:oligosaccharyltransferase complex"/>
    <property type="evidence" value="ECO:0007669"/>
    <property type="project" value="InterPro"/>
</dbReference>
<feature type="domain" description="Ribophorin II C-terminal" evidence="14">
    <location>
        <begin position="158"/>
        <end position="258"/>
    </location>
</feature>
<dbReference type="OrthoDB" id="432292at2759"/>
<keyword evidence="7" id="KW-0256">Endoplasmic reticulum</keyword>
<keyword evidence="16" id="KW-1185">Reference proteome</keyword>
<sequence>MEVAIQNQQGDTTETFTEAYPKSALSEYKLSFTTSMKVSFNVSTKSSKVPIAPQQAFVLLTSKATGSVAYFVAHGTPELLMASVGTSDLHVQTGGQGGIFNVDILIGDPSAAGGVLWNLGTVDVFQALTSSGAGSGGYLPPRYLHKPSKKIEIEHIHRIPDKRPAPIIPVVFTGMVMLPLGALLTALVGLRLNVKGFPSGAGSVWATLFHTGIAAVLVLYIVFWLQLNLLRIIPALAVLSLFCIITGHKALSAVMAMRLKKD</sequence>
<dbReference type="InterPro" id="IPR055374">
    <property type="entry name" value="Ribophorin_II_3rd"/>
</dbReference>
<reference evidence="15" key="1">
    <citation type="submission" date="2020-12" db="EMBL/GenBank/DDBJ databases">
        <authorList>
            <person name="Iha C."/>
        </authorList>
    </citation>
    <scope>NUCLEOTIDE SEQUENCE</scope>
</reference>
<comment type="pathway">
    <text evidence="3">Protein modification; protein glycosylation.</text>
</comment>
<protein>
    <recommendedName>
        <fullName evidence="11">Ribophorin II</fullName>
    </recommendedName>
    <alternativeName>
        <fullName evidence="10">Ribophorin-2</fullName>
    </alternativeName>
</protein>
<name>A0A8S1IRE9_9CHLO</name>
<dbReference type="AlphaFoldDB" id="A0A8S1IRE9"/>
<evidence type="ECO:0000256" key="6">
    <source>
        <dbReference type="ARBA" id="ARBA00022729"/>
    </source>
</evidence>
<evidence type="ECO:0000259" key="14">
    <source>
        <dbReference type="Pfam" id="PF25147"/>
    </source>
</evidence>
<keyword evidence="5 12" id="KW-0812">Transmembrane</keyword>
<dbReference type="EMBL" id="CAJHUC010000425">
    <property type="protein sequence ID" value="CAD7696023.1"/>
    <property type="molecule type" value="Genomic_DNA"/>
</dbReference>
<keyword evidence="8 12" id="KW-1133">Transmembrane helix</keyword>
<comment type="subcellular location">
    <subcellularLocation>
        <location evidence="2">Endoplasmic reticulum membrane</location>
        <topology evidence="2">Multi-pass membrane protein</topology>
    </subcellularLocation>
</comment>
<evidence type="ECO:0000259" key="13">
    <source>
        <dbReference type="Pfam" id="PF23860"/>
    </source>
</evidence>
<evidence type="ECO:0000313" key="15">
    <source>
        <dbReference type="EMBL" id="CAD7696023.1"/>
    </source>
</evidence>
<evidence type="ECO:0000256" key="2">
    <source>
        <dbReference type="ARBA" id="ARBA00004477"/>
    </source>
</evidence>
<evidence type="ECO:0000256" key="12">
    <source>
        <dbReference type="SAM" id="Phobius"/>
    </source>
</evidence>
<dbReference type="InterPro" id="IPR056790">
    <property type="entry name" value="Ribophorin_II_C"/>
</dbReference>
<evidence type="ECO:0000256" key="5">
    <source>
        <dbReference type="ARBA" id="ARBA00022692"/>
    </source>
</evidence>
<proteinExistence type="inferred from homology"/>
<evidence type="ECO:0000256" key="8">
    <source>
        <dbReference type="ARBA" id="ARBA00022989"/>
    </source>
</evidence>
<dbReference type="InterPro" id="IPR008814">
    <property type="entry name" value="Swp1"/>
</dbReference>